<dbReference type="AlphaFoldDB" id="A0A1X6NYF0"/>
<dbReference type="EMBL" id="KV918985">
    <property type="protein sequence ID" value="OSX73628.1"/>
    <property type="molecule type" value="Genomic_DNA"/>
</dbReference>
<dbReference type="Proteomes" id="UP000218209">
    <property type="component" value="Unassembled WGS sequence"/>
</dbReference>
<evidence type="ECO:0000256" key="1">
    <source>
        <dbReference type="SAM" id="MobiDB-lite"/>
    </source>
</evidence>
<sequence>MASTIIQPMQKAAPRYTKRHLAPHNGPPPLATARTLLMYSVCHSPQGTPTAPFQRPLLRAWAAPTPAQGRNRPAETARSTASGPDAPHSPRGSWSPQQTPTKTSPGRPRRMAGASRGRPGGTGPWPPPAPRGRRCWQPRRAIPAARLGRERGSGGRGRGWTPQARRPPLGPPPRRAGSRRR</sequence>
<gene>
    <name evidence="2" type="ORF">BU14_0333s0016</name>
</gene>
<accession>A0A1X6NYF0</accession>
<feature type="compositionally biased region" description="Polar residues" evidence="1">
    <location>
        <begin position="92"/>
        <end position="104"/>
    </location>
</feature>
<evidence type="ECO:0000313" key="2">
    <source>
        <dbReference type="EMBL" id="OSX73628.1"/>
    </source>
</evidence>
<reference evidence="2 3" key="1">
    <citation type="submission" date="2017-03" db="EMBL/GenBank/DDBJ databases">
        <title>WGS assembly of Porphyra umbilicalis.</title>
        <authorList>
            <person name="Brawley S.H."/>
            <person name="Blouin N.A."/>
            <person name="Ficko-Blean E."/>
            <person name="Wheeler G.L."/>
            <person name="Lohr M."/>
            <person name="Goodson H.V."/>
            <person name="Jenkins J.W."/>
            <person name="Blaby-Haas C.E."/>
            <person name="Helliwell K.E."/>
            <person name="Chan C."/>
            <person name="Marriage T."/>
            <person name="Bhattacharya D."/>
            <person name="Klein A.S."/>
            <person name="Badis Y."/>
            <person name="Brodie J."/>
            <person name="Cao Y."/>
            <person name="Collen J."/>
            <person name="Dittami S.M."/>
            <person name="Gachon C.M."/>
            <person name="Green B.R."/>
            <person name="Karpowicz S."/>
            <person name="Kim J.W."/>
            <person name="Kudahl U."/>
            <person name="Lin S."/>
            <person name="Michel G."/>
            <person name="Mittag M."/>
            <person name="Olson B.J."/>
            <person name="Pangilinan J."/>
            <person name="Peng Y."/>
            <person name="Qiu H."/>
            <person name="Shu S."/>
            <person name="Singer J.T."/>
            <person name="Smith A.G."/>
            <person name="Sprecher B.N."/>
            <person name="Wagner V."/>
            <person name="Wang W."/>
            <person name="Wang Z.-Y."/>
            <person name="Yan J."/>
            <person name="Yarish C."/>
            <person name="Zoeuner-Riek S."/>
            <person name="Zhuang Y."/>
            <person name="Zou Y."/>
            <person name="Lindquist E.A."/>
            <person name="Grimwood J."/>
            <person name="Barry K."/>
            <person name="Rokhsar D.S."/>
            <person name="Schmutz J."/>
            <person name="Stiller J.W."/>
            <person name="Grossman A.R."/>
            <person name="Prochnik S.E."/>
        </authorList>
    </citation>
    <scope>NUCLEOTIDE SEQUENCE [LARGE SCALE GENOMIC DNA]</scope>
    <source>
        <strain evidence="2">4086291</strain>
    </source>
</reference>
<evidence type="ECO:0000313" key="3">
    <source>
        <dbReference type="Proteomes" id="UP000218209"/>
    </source>
</evidence>
<proteinExistence type="predicted"/>
<feature type="region of interest" description="Disordered" evidence="1">
    <location>
        <begin position="1"/>
        <end position="29"/>
    </location>
</feature>
<organism evidence="2 3">
    <name type="scientific">Porphyra umbilicalis</name>
    <name type="common">Purple laver</name>
    <name type="synonym">Red alga</name>
    <dbReference type="NCBI Taxonomy" id="2786"/>
    <lineage>
        <taxon>Eukaryota</taxon>
        <taxon>Rhodophyta</taxon>
        <taxon>Bangiophyceae</taxon>
        <taxon>Bangiales</taxon>
        <taxon>Bangiaceae</taxon>
        <taxon>Porphyra</taxon>
    </lineage>
</organism>
<protein>
    <submittedName>
        <fullName evidence="2">Uncharacterized protein</fullName>
    </submittedName>
</protein>
<feature type="region of interest" description="Disordered" evidence="1">
    <location>
        <begin position="63"/>
        <end position="181"/>
    </location>
</feature>
<keyword evidence="3" id="KW-1185">Reference proteome</keyword>
<name>A0A1X6NYF0_PORUM</name>